<dbReference type="AlphaFoldDB" id="A0A1Q3C7Z7"/>
<dbReference type="GO" id="GO:0003676">
    <property type="term" value="F:nucleic acid binding"/>
    <property type="evidence" value="ECO:0007669"/>
    <property type="project" value="InterPro"/>
</dbReference>
<comment type="caution">
    <text evidence="2">The sequence shown here is derived from an EMBL/GenBank/DDBJ whole genome shotgun (WGS) entry which is preliminary data.</text>
</comment>
<keyword evidence="3" id="KW-1185">Reference proteome</keyword>
<gene>
    <name evidence="2" type="ORF">CFOL_v3_19697</name>
</gene>
<evidence type="ECO:0000313" key="2">
    <source>
        <dbReference type="EMBL" id="GAV76222.1"/>
    </source>
</evidence>
<dbReference type="STRING" id="3775.A0A1Q3C7Z7"/>
<evidence type="ECO:0000313" key="3">
    <source>
        <dbReference type="Proteomes" id="UP000187406"/>
    </source>
</evidence>
<protein>
    <submittedName>
        <fullName evidence="2">RRM_2 domain-containing protein</fullName>
    </submittedName>
</protein>
<dbReference type="Pfam" id="PF04059">
    <property type="entry name" value="RRM_2"/>
    <property type="match status" value="1"/>
</dbReference>
<dbReference type="InterPro" id="IPR035979">
    <property type="entry name" value="RBD_domain_sf"/>
</dbReference>
<sequence>MCLTPLMASPLLIQHPKPLNPQAESFTPKETSLVLLKNEPVLSKKLLCLPNELYAQLPPQAQVLPWPMIPDEITYYPREIYALGQVWCPTQHVVCYNTFQQPTQVIFPCYGSRGNNESGTENIVEEVKGCVEVSDGKRKVNNGLRRVVGVGPIATRSNGGDAFHGGERNSCWVPRRGCSKDHQGASTKKTSEDTTVMIRNIPNQFRRDNLVRILDRHCCIENSKADFRSDPCRSAYDLVYLPMDFGFHANLGYAFVNFTNAVGASRFCKFFDKYEWKVPENRKICEVSWAKYQGKDALMGHLGQMRFLCHTNAYLPVVFSPPRNGVVQTPPTFLGTRVHLRNRKTEKLMIRRRRKNL</sequence>
<dbReference type="Proteomes" id="UP000187406">
    <property type="component" value="Unassembled WGS sequence"/>
</dbReference>
<dbReference type="EMBL" id="BDDD01001464">
    <property type="protein sequence ID" value="GAV76222.1"/>
    <property type="molecule type" value="Genomic_DNA"/>
</dbReference>
<dbReference type="SUPFAM" id="SSF54928">
    <property type="entry name" value="RNA-binding domain, RBD"/>
    <property type="match status" value="1"/>
</dbReference>
<proteinExistence type="predicted"/>
<dbReference type="OrthoDB" id="417481at2759"/>
<dbReference type="Gene3D" id="3.30.70.330">
    <property type="match status" value="1"/>
</dbReference>
<name>A0A1Q3C7Z7_CEPFO</name>
<feature type="domain" description="Mei2-like C-terminal RNA recognition motif" evidence="1">
    <location>
        <begin position="194"/>
        <end position="302"/>
    </location>
</feature>
<dbReference type="InterPro" id="IPR007201">
    <property type="entry name" value="Mei2-like_Rrm_C"/>
</dbReference>
<dbReference type="InterPro" id="IPR012677">
    <property type="entry name" value="Nucleotide-bd_a/b_plait_sf"/>
</dbReference>
<evidence type="ECO:0000259" key="1">
    <source>
        <dbReference type="Pfam" id="PF04059"/>
    </source>
</evidence>
<dbReference type="InParanoid" id="A0A1Q3C7Z7"/>
<accession>A0A1Q3C7Z7</accession>
<reference evidence="3" key="1">
    <citation type="submission" date="2016-04" db="EMBL/GenBank/DDBJ databases">
        <title>Cephalotus genome sequencing.</title>
        <authorList>
            <person name="Fukushima K."/>
            <person name="Hasebe M."/>
            <person name="Fang X."/>
        </authorList>
    </citation>
    <scope>NUCLEOTIDE SEQUENCE [LARGE SCALE GENOMIC DNA]</scope>
    <source>
        <strain evidence="3">cv. St1</strain>
    </source>
</reference>
<organism evidence="2 3">
    <name type="scientific">Cephalotus follicularis</name>
    <name type="common">Albany pitcher plant</name>
    <dbReference type="NCBI Taxonomy" id="3775"/>
    <lineage>
        <taxon>Eukaryota</taxon>
        <taxon>Viridiplantae</taxon>
        <taxon>Streptophyta</taxon>
        <taxon>Embryophyta</taxon>
        <taxon>Tracheophyta</taxon>
        <taxon>Spermatophyta</taxon>
        <taxon>Magnoliopsida</taxon>
        <taxon>eudicotyledons</taxon>
        <taxon>Gunneridae</taxon>
        <taxon>Pentapetalae</taxon>
        <taxon>rosids</taxon>
        <taxon>fabids</taxon>
        <taxon>Oxalidales</taxon>
        <taxon>Cephalotaceae</taxon>
        <taxon>Cephalotus</taxon>
    </lineage>
</organism>